<gene>
    <name evidence="4" type="ORF">RRG08_065855</name>
</gene>
<evidence type="ECO:0000256" key="1">
    <source>
        <dbReference type="ARBA" id="ARBA00023157"/>
    </source>
</evidence>
<dbReference type="SUPFAM" id="SSF56496">
    <property type="entry name" value="Fibrinogen C-terminal domain-like"/>
    <property type="match status" value="1"/>
</dbReference>
<keyword evidence="1" id="KW-1015">Disulfide bond</keyword>
<dbReference type="GO" id="GO:0005615">
    <property type="term" value="C:extracellular space"/>
    <property type="evidence" value="ECO:0007669"/>
    <property type="project" value="TreeGrafter"/>
</dbReference>
<sequence>MEKSTCLLAILSLFVGCQVPLYNSATGLELTLSRDESVSLGRRTGCAVLMCEEIFQVDQDGNSTSAYDDKDQQIDIRLSQWSVLEMSIFKHDITPSDSRNQDGRTRLIASLTRSQPSVTRVADGVRVDGTLTARRATLRLGLHKQEDCGAEYTCRVVSVGADGGEHVSASRLLQPRCDDCRLQAYQGGWAPAVTLNLLSLVHDMDNKLTQVLSASQDSCQRRIQALENHLEDKITLSENRVGDKIAASENRLENKLHYVENRLEDKMGSLEKSLESKMDTFQNLLDDKISEKIDQVISELNMKIESDKSQFESFVENTVNKILPSLKKDNKTTDDAMQAKFDSLNEKLDSYLNNTTVLVTSTVKDLNLIQTIDEHEQIYLKSLKEAVFNISDTSADTIHLVEGHCASINQNTQAKFEQLDSNINRSTSATRFVLHDLLSQTQSNMSANLQSAITDTLSLKSCRKGQISVLPELTFPYPLIRPNNQSAFDFPYLCDTFTDGGGWIIIQRRTSGNVDFYRTWSDYKNGFGSLAEDFWLGNDKIHDITTLGLYELKVGIIYNGQFKFAHYTSFSISDESSNYVLDLGAYDGTAGDSLSHHKGRQFTTRDRDNDGTGGNCARDYRGAWWYVACHASNLNGQWGARDFRGPAWRETSMGEPVTFTEMKIRLVNND</sequence>
<dbReference type="PROSITE" id="PS00514">
    <property type="entry name" value="FIBRINOGEN_C_1"/>
    <property type="match status" value="1"/>
</dbReference>
<dbReference type="CDD" id="cd00087">
    <property type="entry name" value="FReD"/>
    <property type="match status" value="1"/>
</dbReference>
<feature type="domain" description="Fibrinogen C-terminal" evidence="3">
    <location>
        <begin position="453"/>
        <end position="668"/>
    </location>
</feature>
<accession>A0AAE1A7X1</accession>
<keyword evidence="2" id="KW-0732">Signal</keyword>
<reference evidence="4" key="1">
    <citation type="journal article" date="2023" name="G3 (Bethesda)">
        <title>A reference genome for the long-term kleptoplast-retaining sea slug Elysia crispata morphotype clarki.</title>
        <authorList>
            <person name="Eastman K.E."/>
            <person name="Pendleton A.L."/>
            <person name="Shaikh M.A."/>
            <person name="Suttiyut T."/>
            <person name="Ogas R."/>
            <person name="Tomko P."/>
            <person name="Gavelis G."/>
            <person name="Widhalm J.R."/>
            <person name="Wisecaver J.H."/>
        </authorList>
    </citation>
    <scope>NUCLEOTIDE SEQUENCE</scope>
    <source>
        <strain evidence="4">ECLA1</strain>
    </source>
</reference>
<dbReference type="InterPro" id="IPR002181">
    <property type="entry name" value="Fibrinogen_a/b/g_C_dom"/>
</dbReference>
<dbReference type="Proteomes" id="UP001283361">
    <property type="component" value="Unassembled WGS sequence"/>
</dbReference>
<protein>
    <recommendedName>
        <fullName evidence="3">Fibrinogen C-terminal domain-containing protein</fullName>
    </recommendedName>
</protein>
<dbReference type="EMBL" id="JAWDGP010002467">
    <property type="protein sequence ID" value="KAK3782944.1"/>
    <property type="molecule type" value="Genomic_DNA"/>
</dbReference>
<name>A0AAE1A7X1_9GAST</name>
<dbReference type="InterPro" id="IPR050373">
    <property type="entry name" value="Fibrinogen_C-term_domain"/>
</dbReference>
<proteinExistence type="predicted"/>
<dbReference type="Pfam" id="PF00147">
    <property type="entry name" value="Fibrinogen_C"/>
    <property type="match status" value="1"/>
</dbReference>
<dbReference type="Gene3D" id="3.90.215.10">
    <property type="entry name" value="Gamma Fibrinogen, chain A, domain 1"/>
    <property type="match status" value="1"/>
</dbReference>
<dbReference type="PROSITE" id="PS51257">
    <property type="entry name" value="PROKAR_LIPOPROTEIN"/>
    <property type="match status" value="1"/>
</dbReference>
<dbReference type="PROSITE" id="PS51406">
    <property type="entry name" value="FIBRINOGEN_C_2"/>
    <property type="match status" value="1"/>
</dbReference>
<organism evidence="4 5">
    <name type="scientific">Elysia crispata</name>
    <name type="common">lettuce slug</name>
    <dbReference type="NCBI Taxonomy" id="231223"/>
    <lineage>
        <taxon>Eukaryota</taxon>
        <taxon>Metazoa</taxon>
        <taxon>Spiralia</taxon>
        <taxon>Lophotrochozoa</taxon>
        <taxon>Mollusca</taxon>
        <taxon>Gastropoda</taxon>
        <taxon>Heterobranchia</taxon>
        <taxon>Euthyneura</taxon>
        <taxon>Panpulmonata</taxon>
        <taxon>Sacoglossa</taxon>
        <taxon>Placobranchoidea</taxon>
        <taxon>Plakobranchidae</taxon>
        <taxon>Elysia</taxon>
    </lineage>
</organism>
<keyword evidence="5" id="KW-1185">Reference proteome</keyword>
<dbReference type="InterPro" id="IPR020837">
    <property type="entry name" value="Fibrinogen_CS"/>
</dbReference>
<feature type="signal peptide" evidence="2">
    <location>
        <begin position="1"/>
        <end position="17"/>
    </location>
</feature>
<comment type="caution">
    <text evidence="4">The sequence shown here is derived from an EMBL/GenBank/DDBJ whole genome shotgun (WGS) entry which is preliminary data.</text>
</comment>
<dbReference type="SUPFAM" id="SSF58113">
    <property type="entry name" value="Apolipoprotein A-I"/>
    <property type="match status" value="1"/>
</dbReference>
<evidence type="ECO:0000313" key="4">
    <source>
        <dbReference type="EMBL" id="KAK3782944.1"/>
    </source>
</evidence>
<dbReference type="AlphaFoldDB" id="A0AAE1A7X1"/>
<evidence type="ECO:0000256" key="2">
    <source>
        <dbReference type="SAM" id="SignalP"/>
    </source>
</evidence>
<dbReference type="PANTHER" id="PTHR19143">
    <property type="entry name" value="FIBRINOGEN/TENASCIN/ANGIOPOEITIN"/>
    <property type="match status" value="1"/>
</dbReference>
<dbReference type="InterPro" id="IPR036056">
    <property type="entry name" value="Fibrinogen-like_C"/>
</dbReference>
<evidence type="ECO:0000313" key="5">
    <source>
        <dbReference type="Proteomes" id="UP001283361"/>
    </source>
</evidence>
<dbReference type="Gene3D" id="1.20.120.20">
    <property type="entry name" value="Apolipoprotein"/>
    <property type="match status" value="1"/>
</dbReference>
<dbReference type="SMART" id="SM00186">
    <property type="entry name" value="FBG"/>
    <property type="match status" value="1"/>
</dbReference>
<dbReference type="InterPro" id="IPR014716">
    <property type="entry name" value="Fibrinogen_a/b/g_C_1"/>
</dbReference>
<feature type="chain" id="PRO_5042022565" description="Fibrinogen C-terminal domain-containing protein" evidence="2">
    <location>
        <begin position="18"/>
        <end position="670"/>
    </location>
</feature>
<evidence type="ECO:0000259" key="3">
    <source>
        <dbReference type="PROSITE" id="PS51406"/>
    </source>
</evidence>